<reference evidence="3" key="1">
    <citation type="journal article" date="2010" name="Nature">
        <title>The Amphimedon queenslandica genome and the evolution of animal complexity.</title>
        <authorList>
            <person name="Srivastava M."/>
            <person name="Simakov O."/>
            <person name="Chapman J."/>
            <person name="Fahey B."/>
            <person name="Gauthier M.E."/>
            <person name="Mitros T."/>
            <person name="Richards G.S."/>
            <person name="Conaco C."/>
            <person name="Dacre M."/>
            <person name="Hellsten U."/>
            <person name="Larroux C."/>
            <person name="Putnam N.H."/>
            <person name="Stanke M."/>
            <person name="Adamska M."/>
            <person name="Darling A."/>
            <person name="Degnan S.M."/>
            <person name="Oakley T.H."/>
            <person name="Plachetzki D.C."/>
            <person name="Zhai Y."/>
            <person name="Adamski M."/>
            <person name="Calcino A."/>
            <person name="Cummins S.F."/>
            <person name="Goodstein D.M."/>
            <person name="Harris C."/>
            <person name="Jackson D.J."/>
            <person name="Leys S.P."/>
            <person name="Shu S."/>
            <person name="Woodcroft B.J."/>
            <person name="Vervoort M."/>
            <person name="Kosik K.S."/>
            <person name="Manning G."/>
            <person name="Degnan B.M."/>
            <person name="Rokhsar D.S."/>
        </authorList>
    </citation>
    <scope>NUCLEOTIDE SEQUENCE [LARGE SCALE GENOMIC DNA]</scope>
</reference>
<keyword evidence="1" id="KW-0175">Coiled coil</keyword>
<feature type="coiled-coil region" evidence="1">
    <location>
        <begin position="154"/>
        <end position="190"/>
    </location>
</feature>
<feature type="coiled-coil region" evidence="1">
    <location>
        <begin position="61"/>
        <end position="88"/>
    </location>
</feature>
<reference evidence="2" key="2">
    <citation type="submission" date="2017-05" db="UniProtKB">
        <authorList>
            <consortium name="EnsemblMetazoa"/>
        </authorList>
    </citation>
    <scope>IDENTIFICATION</scope>
</reference>
<accession>A0A1X7USM8</accession>
<organism evidence="2">
    <name type="scientific">Amphimedon queenslandica</name>
    <name type="common">Sponge</name>
    <dbReference type="NCBI Taxonomy" id="400682"/>
    <lineage>
        <taxon>Eukaryota</taxon>
        <taxon>Metazoa</taxon>
        <taxon>Porifera</taxon>
        <taxon>Demospongiae</taxon>
        <taxon>Heteroscleromorpha</taxon>
        <taxon>Haplosclerida</taxon>
        <taxon>Niphatidae</taxon>
        <taxon>Amphimedon</taxon>
    </lineage>
</organism>
<keyword evidence="3" id="KW-1185">Reference proteome</keyword>
<dbReference type="InterPro" id="IPR038927">
    <property type="entry name" value="C6orf163"/>
</dbReference>
<dbReference type="AlphaFoldDB" id="A0A1X7USM8"/>
<dbReference type="KEGG" id="aqu:105312913"/>
<protein>
    <submittedName>
        <fullName evidence="2">Uncharacterized protein</fullName>
    </submittedName>
</protein>
<evidence type="ECO:0000256" key="1">
    <source>
        <dbReference type="SAM" id="Coils"/>
    </source>
</evidence>
<name>A0A1X7USM8_AMPQE</name>
<dbReference type="PANTHER" id="PTHR34645:SF1">
    <property type="entry name" value="GENE 136-RELATED"/>
    <property type="match status" value="1"/>
</dbReference>
<evidence type="ECO:0000313" key="2">
    <source>
        <dbReference type="EnsemblMetazoa" id="Aqu2.1.30392_001"/>
    </source>
</evidence>
<dbReference type="OMA" id="NYTNFVC"/>
<feature type="coiled-coil region" evidence="1">
    <location>
        <begin position="214"/>
        <end position="248"/>
    </location>
</feature>
<dbReference type="Proteomes" id="UP000007879">
    <property type="component" value="Unassembled WGS sequence"/>
</dbReference>
<evidence type="ECO:0000313" key="3">
    <source>
        <dbReference type="Proteomes" id="UP000007879"/>
    </source>
</evidence>
<sequence>MATKGALTIKSEKLQLLTHEVILSVGDNIKDKFDRIAEHERQSSIRATEEVVRREEKQECARLLQEARSNWLEERESLLKECEEKRLQSVMMEKSTLECKLREEFDDRLAQIRLSHEEHLKESVSRTWSKAEQVKEEVIERVRAEEKLIAEQIANELAGEVQQEREELIAHLEEEKKKALSRQKEELEIEHKTQLLLHEQELQLAYEKKVAELCEQYETELMASQQLLEEKNRQHEASQKNLKLMTAQKEDFEGKYNLTRAEFSDFIAQFPGFNADFLLK</sequence>
<dbReference type="EnsemblMetazoa" id="Aqu2.1.30392_001">
    <property type="protein sequence ID" value="Aqu2.1.30392_001"/>
    <property type="gene ID" value="Aqu2.1.30392"/>
</dbReference>
<dbReference type="PANTHER" id="PTHR34645">
    <property type="entry name" value="SIMILAR TO HYPOTHETICAL PROTEIN"/>
    <property type="match status" value="1"/>
</dbReference>
<dbReference type="InParanoid" id="A0A1X7USM8"/>
<gene>
    <name evidence="2" type="primary">105312913</name>
</gene>
<proteinExistence type="predicted"/>
<dbReference type="EnsemblMetazoa" id="XM_011405921.2">
    <property type="protein sequence ID" value="XP_011404223.1"/>
    <property type="gene ID" value="LOC105312913"/>
</dbReference>